<proteinExistence type="inferred from homology"/>
<keyword evidence="2 5" id="KW-0689">Ribosomal protein</keyword>
<dbReference type="HAMAP" id="MF_00362">
    <property type="entry name" value="Ribosomal_uL10"/>
    <property type="match status" value="1"/>
</dbReference>
<comment type="subunit">
    <text evidence="5">Part of the ribosomal stalk of the 50S ribosomal subunit. The N-terminus interacts with L11 and the large rRNA to form the base of the stalk. The C-terminus forms an elongated spine to which L12 dimers bind in a sequential fashion forming a multimeric L10(L12)X complex.</text>
</comment>
<comment type="similarity">
    <text evidence="1 5">Belongs to the universal ribosomal protein uL10 family.</text>
</comment>
<reference evidence="7" key="1">
    <citation type="journal article" date="2021" name="PeerJ">
        <title>Extensive microbial diversity within the chicken gut microbiome revealed by metagenomics and culture.</title>
        <authorList>
            <person name="Gilroy R."/>
            <person name="Ravi A."/>
            <person name="Getino M."/>
            <person name="Pursley I."/>
            <person name="Horton D.L."/>
            <person name="Alikhan N.F."/>
            <person name="Baker D."/>
            <person name="Gharbi K."/>
            <person name="Hall N."/>
            <person name="Watson M."/>
            <person name="Adriaenssens E.M."/>
            <person name="Foster-Nyarko E."/>
            <person name="Jarju S."/>
            <person name="Secka A."/>
            <person name="Antonio M."/>
            <person name="Oren A."/>
            <person name="Chaudhuri R.R."/>
            <person name="La Ragione R."/>
            <person name="Hildebrand F."/>
            <person name="Pallen M.J."/>
        </authorList>
    </citation>
    <scope>NUCLEOTIDE SEQUENCE</scope>
    <source>
        <strain evidence="7">ChiSjej5B23-16112</strain>
    </source>
</reference>
<evidence type="ECO:0000313" key="7">
    <source>
        <dbReference type="EMBL" id="HJF94803.1"/>
    </source>
</evidence>
<organism evidence="7 8">
    <name type="scientific">Lachnoclostridium phocaeense</name>
    <dbReference type="NCBI Taxonomy" id="1871021"/>
    <lineage>
        <taxon>Bacteria</taxon>
        <taxon>Bacillati</taxon>
        <taxon>Bacillota</taxon>
        <taxon>Clostridia</taxon>
        <taxon>Lachnospirales</taxon>
        <taxon>Lachnospiraceae</taxon>
    </lineage>
</organism>
<dbReference type="InterPro" id="IPR043141">
    <property type="entry name" value="Ribosomal_uL10-like_sf"/>
</dbReference>
<dbReference type="CDD" id="cd05797">
    <property type="entry name" value="Ribosomal_L10"/>
    <property type="match status" value="1"/>
</dbReference>
<dbReference type="Gene3D" id="6.10.250.290">
    <property type="match status" value="1"/>
</dbReference>
<dbReference type="AlphaFoldDB" id="A0A921I212"/>
<gene>
    <name evidence="5 7" type="primary">rplJ</name>
    <name evidence="7" type="ORF">K8V82_08420</name>
</gene>
<evidence type="ECO:0000256" key="3">
    <source>
        <dbReference type="ARBA" id="ARBA00023274"/>
    </source>
</evidence>
<evidence type="ECO:0000256" key="2">
    <source>
        <dbReference type="ARBA" id="ARBA00022980"/>
    </source>
</evidence>
<evidence type="ECO:0000256" key="5">
    <source>
        <dbReference type="HAMAP-Rule" id="MF_00362"/>
    </source>
</evidence>
<dbReference type="InterPro" id="IPR022973">
    <property type="entry name" value="Ribosomal_uL10_bac"/>
</dbReference>
<sequence length="188" mass="20053">MAKVELKQPIVQAIVDDITGAESVVLVDYRGLTVAQDTELRKQLREAGIIYKVCKNTMMKRAFEGTEFAALEEHLEGPSAIAISKDDATAPARILCKFAKDAKALELKGGVVEGTVYDVAGLTELAKIPSREELLSRLLGSMQSPITNFARVIKQIAEQGGEAAPAEESTEAPAEEAPAAEAAETPAE</sequence>
<dbReference type="SUPFAM" id="SSF160369">
    <property type="entry name" value="Ribosomal protein L10-like"/>
    <property type="match status" value="1"/>
</dbReference>
<dbReference type="GO" id="GO:0006412">
    <property type="term" value="P:translation"/>
    <property type="evidence" value="ECO:0007669"/>
    <property type="project" value="UniProtKB-UniRule"/>
</dbReference>
<dbReference type="InterPro" id="IPR047865">
    <property type="entry name" value="Ribosomal_uL10_bac_type"/>
</dbReference>
<evidence type="ECO:0000313" key="8">
    <source>
        <dbReference type="Proteomes" id="UP000769156"/>
    </source>
</evidence>
<dbReference type="InterPro" id="IPR002363">
    <property type="entry name" value="Ribosomal_uL10_CS_bac"/>
</dbReference>
<evidence type="ECO:0000256" key="1">
    <source>
        <dbReference type="ARBA" id="ARBA00008889"/>
    </source>
</evidence>
<comment type="caution">
    <text evidence="7">The sequence shown here is derived from an EMBL/GenBank/DDBJ whole genome shotgun (WGS) entry which is preliminary data.</text>
</comment>
<dbReference type="Pfam" id="PF00466">
    <property type="entry name" value="Ribosomal_L10"/>
    <property type="match status" value="1"/>
</dbReference>
<dbReference type="InterPro" id="IPR001790">
    <property type="entry name" value="Ribosomal_uL10"/>
</dbReference>
<evidence type="ECO:0000256" key="4">
    <source>
        <dbReference type="ARBA" id="ARBA00035202"/>
    </source>
</evidence>
<feature type="compositionally biased region" description="Low complexity" evidence="6">
    <location>
        <begin position="175"/>
        <end position="188"/>
    </location>
</feature>
<dbReference type="GO" id="GO:0003735">
    <property type="term" value="F:structural constituent of ribosome"/>
    <property type="evidence" value="ECO:0007669"/>
    <property type="project" value="InterPro"/>
</dbReference>
<name>A0A921I212_9FIRM</name>
<feature type="region of interest" description="Disordered" evidence="6">
    <location>
        <begin position="159"/>
        <end position="188"/>
    </location>
</feature>
<dbReference type="Gene3D" id="3.30.70.1730">
    <property type="match status" value="1"/>
</dbReference>
<dbReference type="GO" id="GO:0015934">
    <property type="term" value="C:large ribosomal subunit"/>
    <property type="evidence" value="ECO:0007669"/>
    <property type="project" value="InterPro"/>
</dbReference>
<evidence type="ECO:0000256" key="6">
    <source>
        <dbReference type="SAM" id="MobiDB-lite"/>
    </source>
</evidence>
<dbReference type="EMBL" id="DYVY01000137">
    <property type="protein sequence ID" value="HJF94803.1"/>
    <property type="molecule type" value="Genomic_DNA"/>
</dbReference>
<keyword evidence="3 5" id="KW-0687">Ribonucleoprotein</keyword>
<keyword evidence="5" id="KW-0694">RNA-binding</keyword>
<protein>
    <recommendedName>
        <fullName evidence="4 5">Large ribosomal subunit protein uL10</fullName>
    </recommendedName>
</protein>
<comment type="function">
    <text evidence="5">Forms part of the ribosomal stalk, playing a central role in the interaction of the ribosome with GTP-bound translation factors.</text>
</comment>
<dbReference type="GO" id="GO:0070180">
    <property type="term" value="F:large ribosomal subunit rRNA binding"/>
    <property type="evidence" value="ECO:0007669"/>
    <property type="project" value="UniProtKB-UniRule"/>
</dbReference>
<reference evidence="7" key="2">
    <citation type="submission" date="2021-09" db="EMBL/GenBank/DDBJ databases">
        <authorList>
            <person name="Gilroy R."/>
        </authorList>
    </citation>
    <scope>NUCLEOTIDE SEQUENCE</scope>
    <source>
        <strain evidence="7">ChiSjej5B23-16112</strain>
    </source>
</reference>
<keyword evidence="5" id="KW-0699">rRNA-binding</keyword>
<dbReference type="NCBIfam" id="NF000955">
    <property type="entry name" value="PRK00099.1-1"/>
    <property type="match status" value="1"/>
</dbReference>
<dbReference type="Proteomes" id="UP000769156">
    <property type="component" value="Unassembled WGS sequence"/>
</dbReference>
<accession>A0A921I212</accession>
<dbReference type="PANTHER" id="PTHR11560">
    <property type="entry name" value="39S RIBOSOMAL PROTEIN L10, MITOCHONDRIAL"/>
    <property type="match status" value="1"/>
</dbReference>
<dbReference type="PROSITE" id="PS01109">
    <property type="entry name" value="RIBOSOMAL_L10"/>
    <property type="match status" value="1"/>
</dbReference>